<accession>A0A4Q9JV07</accession>
<protein>
    <recommendedName>
        <fullName evidence="2">ADP ribosyltransferase domain-containing protein</fullName>
    </recommendedName>
</protein>
<feature type="domain" description="ADP ribosyltransferase" evidence="2">
    <location>
        <begin position="43"/>
        <end position="226"/>
    </location>
</feature>
<comment type="caution">
    <text evidence="3">The sequence shown here is derived from an EMBL/GenBank/DDBJ whole genome shotgun (WGS) entry which is preliminary data.</text>
</comment>
<sequence length="251" mass="29731">MKKIIFLLLFLGFQASLMGYYDDAGYKKFKHGWEAINWWLKLYGNNVLSQEEKNIVYQYTYGDFVTINSKLRNGEGLSSLDEKQKEMVKKLDQALGKTIIFENLIVYRYENLSFIFRLLDKSYFSQIYKDGKFTERAKHYLEFINHKKYRDYGFMSTTTIRNSVFQTRPVELVIKVPKYSDALFVSLKGLAAFESQYELLFPRNRVLSIESYEISKDHKKLTIYVKMTGPCYINQPCEVEKVDNLKQPKEF</sequence>
<dbReference type="SUPFAM" id="SSF56399">
    <property type="entry name" value="ADP-ribosylation"/>
    <property type="match status" value="1"/>
</dbReference>
<dbReference type="Gene3D" id="3.90.176.10">
    <property type="entry name" value="Toxin ADP-ribosyltransferase, Chain A, domain 1"/>
    <property type="match status" value="1"/>
</dbReference>
<evidence type="ECO:0000313" key="3">
    <source>
        <dbReference type="EMBL" id="TBR81793.1"/>
    </source>
</evidence>
<dbReference type="PROSITE" id="PS51996">
    <property type="entry name" value="TR_MART"/>
    <property type="match status" value="1"/>
</dbReference>
<reference evidence="3 4" key="1">
    <citation type="submission" date="2018-07" db="EMBL/GenBank/DDBJ databases">
        <title>Campylobacter zealandensis sp. nov., isolated from birds and water in New Zealand.</title>
        <authorList>
            <person name="Wilkinson D.A."/>
            <person name="Biggs P.J."/>
            <person name="French N.P."/>
            <person name="Midwinter A.C."/>
        </authorList>
    </citation>
    <scope>NUCLEOTIDE SEQUENCE [LARGE SCALE GENOMIC DNA]</scope>
    <source>
        <strain evidence="3 4">B423b</strain>
    </source>
</reference>
<evidence type="ECO:0000259" key="2">
    <source>
        <dbReference type="Pfam" id="PF03496"/>
    </source>
</evidence>
<gene>
    <name evidence="3" type="ORF">DU473_02635</name>
</gene>
<proteinExistence type="predicted"/>
<evidence type="ECO:0000313" key="4">
    <source>
        <dbReference type="Proteomes" id="UP000292583"/>
    </source>
</evidence>
<keyword evidence="1" id="KW-0732">Signal</keyword>
<keyword evidence="4" id="KW-1185">Reference proteome</keyword>
<dbReference type="AlphaFoldDB" id="A0A4Q9JV07"/>
<dbReference type="RefSeq" id="WP_131163148.1">
    <property type="nucleotide sequence ID" value="NZ_CP076657.1"/>
</dbReference>
<feature type="signal peptide" evidence="1">
    <location>
        <begin position="1"/>
        <end position="18"/>
    </location>
</feature>
<dbReference type="Pfam" id="PF03496">
    <property type="entry name" value="ADPrib_exo_Tox"/>
    <property type="match status" value="1"/>
</dbReference>
<dbReference type="OrthoDB" id="5354485at2"/>
<dbReference type="GO" id="GO:0005576">
    <property type="term" value="C:extracellular region"/>
    <property type="evidence" value="ECO:0007669"/>
    <property type="project" value="InterPro"/>
</dbReference>
<evidence type="ECO:0000256" key="1">
    <source>
        <dbReference type="SAM" id="SignalP"/>
    </source>
</evidence>
<dbReference type="Proteomes" id="UP000292583">
    <property type="component" value="Unassembled WGS sequence"/>
</dbReference>
<dbReference type="EMBL" id="QPGR01000003">
    <property type="protein sequence ID" value="TBR81793.1"/>
    <property type="molecule type" value="Genomic_DNA"/>
</dbReference>
<feature type="chain" id="PRO_5020857365" description="ADP ribosyltransferase domain-containing protein" evidence="1">
    <location>
        <begin position="19"/>
        <end position="251"/>
    </location>
</feature>
<name>A0A4Q9JV07_9BACT</name>
<organism evidence="3 4">
    <name type="scientific">Campylobacter novaezeelandiae</name>
    <dbReference type="NCBI Taxonomy" id="2267891"/>
    <lineage>
        <taxon>Bacteria</taxon>
        <taxon>Pseudomonadati</taxon>
        <taxon>Campylobacterota</taxon>
        <taxon>Epsilonproteobacteria</taxon>
        <taxon>Campylobacterales</taxon>
        <taxon>Campylobacteraceae</taxon>
        <taxon>Campylobacter</taxon>
    </lineage>
</organism>
<dbReference type="InterPro" id="IPR003540">
    <property type="entry name" value="ADP-ribosyltransferase"/>
</dbReference>